<dbReference type="InterPro" id="IPR036804">
    <property type="entry name" value="CheR_N_sf"/>
</dbReference>
<evidence type="ECO:0000259" key="9">
    <source>
        <dbReference type="PROSITE" id="PS50122"/>
    </source>
</evidence>
<evidence type="ECO:0000256" key="3">
    <source>
        <dbReference type="ARBA" id="ARBA00022603"/>
    </source>
</evidence>
<dbReference type="PROSITE" id="PS50123">
    <property type="entry name" value="CHER"/>
    <property type="match status" value="1"/>
</dbReference>
<dbReference type="InterPro" id="IPR035965">
    <property type="entry name" value="PAS-like_dom_sf"/>
</dbReference>
<dbReference type="GO" id="GO:0008983">
    <property type="term" value="F:protein-glutamate O-methyltransferase activity"/>
    <property type="evidence" value="ECO:0007669"/>
    <property type="project" value="UniProtKB-EC"/>
</dbReference>
<evidence type="ECO:0000256" key="5">
    <source>
        <dbReference type="ARBA" id="ARBA00022691"/>
    </source>
</evidence>
<feature type="active site" evidence="6">
    <location>
        <position position="150"/>
    </location>
</feature>
<dbReference type="InterPro" id="IPR050903">
    <property type="entry name" value="Bact_Chemotaxis_MeTrfase"/>
</dbReference>
<dbReference type="CDD" id="cd16434">
    <property type="entry name" value="CheB-CheR_fusion"/>
    <property type="match status" value="1"/>
</dbReference>
<feature type="compositionally biased region" description="Polar residues" evidence="7">
    <location>
        <begin position="690"/>
        <end position="701"/>
    </location>
</feature>
<dbReference type="RefSeq" id="WP_106087257.1">
    <property type="nucleotide sequence ID" value="NZ_PVNL01000003.1"/>
</dbReference>
<dbReference type="SUPFAM" id="SSF53335">
    <property type="entry name" value="S-adenosyl-L-methionine-dependent methyltransferases"/>
    <property type="match status" value="1"/>
</dbReference>
<dbReference type="GO" id="GO:0032259">
    <property type="term" value="P:methylation"/>
    <property type="evidence" value="ECO:0007669"/>
    <property type="project" value="UniProtKB-KW"/>
</dbReference>
<dbReference type="Pfam" id="PF03705">
    <property type="entry name" value="CheR_N"/>
    <property type="match status" value="1"/>
</dbReference>
<dbReference type="InterPro" id="IPR022641">
    <property type="entry name" value="CheR_N"/>
</dbReference>
<name>A0A2S9YYF1_9BACT</name>
<feature type="active site" evidence="6">
    <location>
        <position position="55"/>
    </location>
</feature>
<dbReference type="PANTHER" id="PTHR24422:SF27">
    <property type="entry name" value="PROTEIN-GLUTAMATE O-METHYLTRANSFERASE"/>
    <property type="match status" value="1"/>
</dbReference>
<evidence type="ECO:0000259" key="10">
    <source>
        <dbReference type="PROSITE" id="PS50123"/>
    </source>
</evidence>
<keyword evidence="6" id="KW-0145">Chemotaxis</keyword>
<evidence type="ECO:0000256" key="6">
    <source>
        <dbReference type="PROSITE-ProRule" id="PRU00050"/>
    </source>
</evidence>
<dbReference type="EMBL" id="PVNL01000003">
    <property type="protein sequence ID" value="PRQ10104.1"/>
    <property type="molecule type" value="Genomic_DNA"/>
</dbReference>
<dbReference type="Pfam" id="PF01339">
    <property type="entry name" value="CheB_methylest"/>
    <property type="match status" value="1"/>
</dbReference>
<dbReference type="GO" id="GO:0006935">
    <property type="term" value="P:chemotaxis"/>
    <property type="evidence" value="ECO:0007669"/>
    <property type="project" value="UniProtKB-UniRule"/>
</dbReference>
<evidence type="ECO:0000256" key="4">
    <source>
        <dbReference type="ARBA" id="ARBA00022679"/>
    </source>
</evidence>
<feature type="active site" evidence="6">
    <location>
        <position position="28"/>
    </location>
</feature>
<dbReference type="GO" id="GO:0000156">
    <property type="term" value="F:phosphorelay response regulator activity"/>
    <property type="evidence" value="ECO:0007669"/>
    <property type="project" value="InterPro"/>
</dbReference>
<reference evidence="11 12" key="1">
    <citation type="submission" date="2018-03" db="EMBL/GenBank/DDBJ databases">
        <title>Draft Genome Sequences of the Obligatory Marine Myxobacteria Enhygromyxa salina SWB007.</title>
        <authorList>
            <person name="Poehlein A."/>
            <person name="Moghaddam J.A."/>
            <person name="Harms H."/>
            <person name="Alanjari M."/>
            <person name="Koenig G.M."/>
            <person name="Daniel R."/>
            <person name="Schaeberle T.F."/>
        </authorList>
    </citation>
    <scope>NUCLEOTIDE SEQUENCE [LARGE SCALE GENOMIC DNA]</scope>
    <source>
        <strain evidence="11 12">SWB007</strain>
    </source>
</reference>
<feature type="domain" description="CheR-type methyltransferase" evidence="10">
    <location>
        <begin position="212"/>
        <end position="463"/>
    </location>
</feature>
<keyword evidence="3 11" id="KW-0489">Methyltransferase</keyword>
<evidence type="ECO:0000256" key="1">
    <source>
        <dbReference type="ARBA" id="ARBA00001541"/>
    </source>
</evidence>
<dbReference type="SMART" id="SM00138">
    <property type="entry name" value="MeTrc"/>
    <property type="match status" value="1"/>
</dbReference>
<accession>A0A2S9YYF1</accession>
<dbReference type="GO" id="GO:0005737">
    <property type="term" value="C:cytoplasm"/>
    <property type="evidence" value="ECO:0007669"/>
    <property type="project" value="InterPro"/>
</dbReference>
<feature type="region of interest" description="Disordered" evidence="7">
    <location>
        <begin position="680"/>
        <end position="701"/>
    </location>
</feature>
<evidence type="ECO:0000313" key="12">
    <source>
        <dbReference type="Proteomes" id="UP000238823"/>
    </source>
</evidence>
<protein>
    <recommendedName>
        <fullName evidence="2">protein-glutamate O-methyltransferase</fullName>
        <ecNumber evidence="2">2.1.1.80</ecNumber>
    </recommendedName>
</protein>
<dbReference type="Gene3D" id="3.40.50.180">
    <property type="entry name" value="Methylesterase CheB, C-terminal domain"/>
    <property type="match status" value="1"/>
</dbReference>
<dbReference type="GO" id="GO:0008984">
    <property type="term" value="F:protein-glutamate methylesterase activity"/>
    <property type="evidence" value="ECO:0007669"/>
    <property type="project" value="InterPro"/>
</dbReference>
<dbReference type="InterPro" id="IPR029063">
    <property type="entry name" value="SAM-dependent_MTases_sf"/>
</dbReference>
<evidence type="ECO:0000259" key="8">
    <source>
        <dbReference type="PROSITE" id="PS50113"/>
    </source>
</evidence>
<feature type="domain" description="PAC" evidence="8">
    <location>
        <begin position="803"/>
        <end position="857"/>
    </location>
</feature>
<dbReference type="Gene3D" id="1.10.155.10">
    <property type="entry name" value="Chemotaxis receptor methyltransferase CheR, N-terminal domain"/>
    <property type="match status" value="1"/>
</dbReference>
<dbReference type="AlphaFoldDB" id="A0A2S9YYF1"/>
<dbReference type="SUPFAM" id="SSF55785">
    <property type="entry name" value="PYP-like sensor domain (PAS domain)"/>
    <property type="match status" value="2"/>
</dbReference>
<keyword evidence="6" id="KW-0378">Hydrolase</keyword>
<dbReference type="PROSITE" id="PS50122">
    <property type="entry name" value="CHEB"/>
    <property type="match status" value="1"/>
</dbReference>
<dbReference type="Gene3D" id="3.40.50.150">
    <property type="entry name" value="Vaccinia Virus protein VP39"/>
    <property type="match status" value="1"/>
</dbReference>
<dbReference type="Gene3D" id="1.10.287.620">
    <property type="entry name" value="Helix Hairpins"/>
    <property type="match status" value="1"/>
</dbReference>
<sequence>MADHADTTNDATTEPPVTNFMVVGLGASAGGLQALTTFFKHLPPDTGLAFVVVTHQHPGHVSLMPEILSKHTKLPVVEAVDGMLVEPNHVYLSPPGGRLALMGGTLHDMRAIAAGSSSSSVLPIDYFFRSLAEEAGDRALAVVLSGTGSDGSVGAKIIKRETGLVLAEDPNSASYDGMPRSVIATGVVDYIGTPAEIAHKLVNYAARNLPSQQAASPDVSLQDIRKILVLVRDYTGHDFSGYKENTIRRRIERRMNLHQFETPRDYIAYLQQHPAEFDILFKELLIGVTNFFRDPDAFQALERKLPELLEYKRDGDAVRVWVAGCSTGEEAYSIAILLHEATRDQSNRLLLQVFATDLDAAAIDMARAGVYPDGIAVDVGEPRLGRYFTKGDASYHVRKEIRDMVIFAPHNVIADPPFTKLDLLSCRNLLIYLNTQLQRRLIGLFHYALRPGGLMLLGTSESVGVHTELFAPADKKSKLFCRVSVTTSLLPRFPLSISTQADPSMREPKELPRKSSVAPIARLIEKVLVAKHVPPSVVVNERGTIIHIHGRIGMFFEPAPGQPSLNLLDMAREGLQPSLATCLRQAATRDAPVEHGRVRVRSNGDFTYVNVSARRLLDPPPLQGLILFTFTPCPQDDNDLVEAVPGRSMSTDETNQLQAVENELRYTKETLRSTIEELETSNEELKSANEELQSTNEELQSTNEEIETSKEEMQSLNEELHTVNSELEEKVSALSEANDDMTNLLNSTEIATVFLDHDLRIKRFTASATKVIKLIWSDVGRPIGDLASDLHYESLVADATAVTRTLIRLERELQAKNSNWYLMRMVPYRTTDNVIDGLVMTFVDITDQKQAYAKLQRIEEQIRRNDESMNHVLSNCSVTVVFWRVDSELRHTWVGNPFPGVSAPSMLGRRIDELGLGSGAEKVLELERQVFSTGVGEEQDLVLELNEQAQTWRVCAHPLRDAEGQVEGVSAMAVAVRQIDDAGSDGDDQEASIR</sequence>
<dbReference type="InterPro" id="IPR000780">
    <property type="entry name" value="CheR_MeTrfase"/>
</dbReference>
<proteinExistence type="predicted"/>
<comment type="caution">
    <text evidence="11">The sequence shown here is derived from an EMBL/GenBank/DDBJ whole genome shotgun (WGS) entry which is preliminary data.</text>
</comment>
<dbReference type="InterPro" id="IPR000673">
    <property type="entry name" value="Sig_transdc_resp-reg_Me-estase"/>
</dbReference>
<dbReference type="CDD" id="cd02440">
    <property type="entry name" value="AdoMet_MTases"/>
    <property type="match status" value="1"/>
</dbReference>
<dbReference type="SUPFAM" id="SSF52738">
    <property type="entry name" value="Methylesterase CheB, C-terminal domain"/>
    <property type="match status" value="1"/>
</dbReference>
<comment type="catalytic activity">
    <reaction evidence="1">
        <text>L-glutamyl-[protein] + S-adenosyl-L-methionine = [protein]-L-glutamate 5-O-methyl ester + S-adenosyl-L-homocysteine</text>
        <dbReference type="Rhea" id="RHEA:24452"/>
        <dbReference type="Rhea" id="RHEA-COMP:10208"/>
        <dbReference type="Rhea" id="RHEA-COMP:10311"/>
        <dbReference type="ChEBI" id="CHEBI:29973"/>
        <dbReference type="ChEBI" id="CHEBI:57856"/>
        <dbReference type="ChEBI" id="CHEBI:59789"/>
        <dbReference type="ChEBI" id="CHEBI:82795"/>
        <dbReference type="EC" id="2.1.1.80"/>
    </reaction>
</comment>
<dbReference type="EC" id="2.1.1.80" evidence="2"/>
<feature type="domain" description="CheB-type methylesterase" evidence="9">
    <location>
        <begin position="16"/>
        <end position="208"/>
    </location>
</feature>
<dbReference type="PANTHER" id="PTHR24422">
    <property type="entry name" value="CHEMOTAXIS PROTEIN METHYLTRANSFERASE"/>
    <property type="match status" value="1"/>
</dbReference>
<evidence type="ECO:0000256" key="2">
    <source>
        <dbReference type="ARBA" id="ARBA00012534"/>
    </source>
</evidence>
<evidence type="ECO:0000313" key="11">
    <source>
        <dbReference type="EMBL" id="PRQ10104.1"/>
    </source>
</evidence>
<evidence type="ECO:0000256" key="7">
    <source>
        <dbReference type="SAM" id="MobiDB-lite"/>
    </source>
</evidence>
<dbReference type="Pfam" id="PF01739">
    <property type="entry name" value="CheR"/>
    <property type="match status" value="1"/>
</dbReference>
<dbReference type="Gene3D" id="3.30.450.20">
    <property type="entry name" value="PAS domain"/>
    <property type="match status" value="2"/>
</dbReference>
<keyword evidence="4 11" id="KW-0808">Transferase</keyword>
<organism evidence="11 12">
    <name type="scientific">Enhygromyxa salina</name>
    <dbReference type="NCBI Taxonomy" id="215803"/>
    <lineage>
        <taxon>Bacteria</taxon>
        <taxon>Pseudomonadati</taxon>
        <taxon>Myxococcota</taxon>
        <taxon>Polyangia</taxon>
        <taxon>Nannocystales</taxon>
        <taxon>Nannocystaceae</taxon>
        <taxon>Enhygromyxa</taxon>
    </lineage>
</organism>
<dbReference type="InterPro" id="IPR022642">
    <property type="entry name" value="CheR_C"/>
</dbReference>
<dbReference type="Pfam" id="PF13596">
    <property type="entry name" value="PAS_10"/>
    <property type="match status" value="1"/>
</dbReference>
<gene>
    <name evidence="11" type="primary">cheR2_1</name>
    <name evidence="11" type="ORF">ENSA7_01490</name>
</gene>
<dbReference type="SUPFAM" id="SSF47757">
    <property type="entry name" value="Chemotaxis receptor methyltransferase CheR, N-terminal domain"/>
    <property type="match status" value="1"/>
</dbReference>
<dbReference type="PROSITE" id="PS50113">
    <property type="entry name" value="PAC"/>
    <property type="match status" value="1"/>
</dbReference>
<dbReference type="Proteomes" id="UP000238823">
    <property type="component" value="Unassembled WGS sequence"/>
</dbReference>
<dbReference type="PRINTS" id="PR00996">
    <property type="entry name" value="CHERMTFRASE"/>
</dbReference>
<dbReference type="InterPro" id="IPR035909">
    <property type="entry name" value="CheB_C"/>
</dbReference>
<keyword evidence="5" id="KW-0949">S-adenosyl-L-methionine</keyword>
<dbReference type="InterPro" id="IPR000700">
    <property type="entry name" value="PAS-assoc_C"/>
</dbReference>
<dbReference type="OrthoDB" id="9786165at2"/>